<comment type="similarity">
    <text evidence="2">Belongs to the CD36 family.</text>
</comment>
<evidence type="ECO:0000256" key="1">
    <source>
        <dbReference type="ARBA" id="ARBA00004651"/>
    </source>
</evidence>
<dbReference type="OrthoDB" id="10024078at2759"/>
<sequence length="218" mass="24541">EFAGINTLHYTADLGDMSKNPEEKCFCPTPDTCLTRNLYDLSKCIGAPIIGSPPHFYNCEPNWLDLVDGLHPTQEDHEMDMDFEPMTATPIRAHKRLQFNMFVQPIPKFKLMKNFPEALLPLFWVEEGILLDDEFVNKVKVVFKATAVVNFLKYVMVFGGIGMCIAAGGLYYKNRKENSGKLDITKVTPKSGNTEKSWNTMNISTIQAATVPANLDKN</sequence>
<name>E2AFX4_CAMFO</name>
<evidence type="ECO:0000256" key="2">
    <source>
        <dbReference type="ARBA" id="ARBA00010532"/>
    </source>
</evidence>
<feature type="transmembrane region" description="Helical" evidence="12">
    <location>
        <begin position="151"/>
        <end position="172"/>
    </location>
</feature>
<evidence type="ECO:0000256" key="5">
    <source>
        <dbReference type="ARBA" id="ARBA00022692"/>
    </source>
</evidence>
<dbReference type="STRING" id="104421.E2AFX4"/>
<evidence type="ECO:0000256" key="4">
    <source>
        <dbReference type="ARBA" id="ARBA00022606"/>
    </source>
</evidence>
<keyword evidence="6" id="KW-0552">Olfaction</keyword>
<dbReference type="PRINTS" id="PR01609">
    <property type="entry name" value="CD36FAMILY"/>
</dbReference>
<dbReference type="AlphaFoldDB" id="E2AFX4"/>
<dbReference type="PANTHER" id="PTHR11923">
    <property type="entry name" value="SCAVENGER RECEPTOR CLASS B TYPE-1 SR-B1"/>
    <property type="match status" value="1"/>
</dbReference>
<evidence type="ECO:0000256" key="12">
    <source>
        <dbReference type="SAM" id="Phobius"/>
    </source>
</evidence>
<keyword evidence="11" id="KW-0325">Glycoprotein</keyword>
<evidence type="ECO:0000313" key="14">
    <source>
        <dbReference type="Proteomes" id="UP000000311"/>
    </source>
</evidence>
<dbReference type="GO" id="GO:0005737">
    <property type="term" value="C:cytoplasm"/>
    <property type="evidence" value="ECO:0007669"/>
    <property type="project" value="TreeGrafter"/>
</dbReference>
<evidence type="ECO:0000256" key="11">
    <source>
        <dbReference type="ARBA" id="ARBA00023180"/>
    </source>
</evidence>
<keyword evidence="10" id="KW-0675">Receptor</keyword>
<gene>
    <name evidence="13" type="ORF">EAG_11643</name>
</gene>
<keyword evidence="4" id="KW-0716">Sensory transduction</keyword>
<dbReference type="InterPro" id="IPR002159">
    <property type="entry name" value="CD36_fam"/>
</dbReference>
<dbReference type="PANTHER" id="PTHR11923:SF69">
    <property type="entry name" value="SENSORY NEURON MEMBRANE PROTEIN 1"/>
    <property type="match status" value="1"/>
</dbReference>
<evidence type="ECO:0000256" key="7">
    <source>
        <dbReference type="ARBA" id="ARBA00022989"/>
    </source>
</evidence>
<keyword evidence="7 12" id="KW-1133">Transmembrane helix</keyword>
<organism evidence="14">
    <name type="scientific">Camponotus floridanus</name>
    <name type="common">Florida carpenter ant</name>
    <dbReference type="NCBI Taxonomy" id="104421"/>
    <lineage>
        <taxon>Eukaryota</taxon>
        <taxon>Metazoa</taxon>
        <taxon>Ecdysozoa</taxon>
        <taxon>Arthropoda</taxon>
        <taxon>Hexapoda</taxon>
        <taxon>Insecta</taxon>
        <taxon>Pterygota</taxon>
        <taxon>Neoptera</taxon>
        <taxon>Endopterygota</taxon>
        <taxon>Hymenoptera</taxon>
        <taxon>Apocrita</taxon>
        <taxon>Aculeata</taxon>
        <taxon>Formicoidea</taxon>
        <taxon>Formicidae</taxon>
        <taxon>Formicinae</taxon>
        <taxon>Camponotus</taxon>
    </lineage>
</organism>
<keyword evidence="8 12" id="KW-0472">Membrane</keyword>
<reference evidence="13 14" key="1">
    <citation type="journal article" date="2010" name="Science">
        <title>Genomic comparison of the ants Camponotus floridanus and Harpegnathos saltator.</title>
        <authorList>
            <person name="Bonasio R."/>
            <person name="Zhang G."/>
            <person name="Ye C."/>
            <person name="Mutti N.S."/>
            <person name="Fang X."/>
            <person name="Qin N."/>
            <person name="Donahue G."/>
            <person name="Yang P."/>
            <person name="Li Q."/>
            <person name="Li C."/>
            <person name="Zhang P."/>
            <person name="Huang Z."/>
            <person name="Berger S.L."/>
            <person name="Reinberg D."/>
            <person name="Wang J."/>
            <person name="Liebig J."/>
        </authorList>
    </citation>
    <scope>NUCLEOTIDE SEQUENCE [LARGE SCALE GENOMIC DNA]</scope>
    <source>
        <strain evidence="14">C129</strain>
    </source>
</reference>
<feature type="non-terminal residue" evidence="13">
    <location>
        <position position="1"/>
    </location>
</feature>
<dbReference type="GO" id="GO:0007608">
    <property type="term" value="P:sensory perception of smell"/>
    <property type="evidence" value="ECO:0007669"/>
    <property type="project" value="UniProtKB-KW"/>
</dbReference>
<evidence type="ECO:0000256" key="8">
    <source>
        <dbReference type="ARBA" id="ARBA00023136"/>
    </source>
</evidence>
<dbReference type="GO" id="GO:0005886">
    <property type="term" value="C:plasma membrane"/>
    <property type="evidence" value="ECO:0007669"/>
    <property type="project" value="UniProtKB-SubCell"/>
</dbReference>
<comment type="subcellular location">
    <subcellularLocation>
        <location evidence="1">Cell membrane</location>
        <topology evidence="1">Multi-pass membrane protein</topology>
    </subcellularLocation>
</comment>
<keyword evidence="9" id="KW-1015">Disulfide bond</keyword>
<evidence type="ECO:0000256" key="3">
    <source>
        <dbReference type="ARBA" id="ARBA00022475"/>
    </source>
</evidence>
<proteinExistence type="inferred from homology"/>
<evidence type="ECO:0000256" key="6">
    <source>
        <dbReference type="ARBA" id="ARBA00022725"/>
    </source>
</evidence>
<keyword evidence="3" id="KW-1003">Cell membrane</keyword>
<dbReference type="GO" id="GO:0005044">
    <property type="term" value="F:scavenger receptor activity"/>
    <property type="evidence" value="ECO:0007669"/>
    <property type="project" value="TreeGrafter"/>
</dbReference>
<dbReference type="InParanoid" id="E2AFX4"/>
<accession>E2AFX4</accession>
<evidence type="ECO:0000256" key="10">
    <source>
        <dbReference type="ARBA" id="ARBA00023170"/>
    </source>
</evidence>
<dbReference type="Proteomes" id="UP000000311">
    <property type="component" value="Unassembled WGS sequence"/>
</dbReference>
<evidence type="ECO:0000256" key="9">
    <source>
        <dbReference type="ARBA" id="ARBA00023157"/>
    </source>
</evidence>
<keyword evidence="14" id="KW-1185">Reference proteome</keyword>
<evidence type="ECO:0000313" key="13">
    <source>
        <dbReference type="EMBL" id="EFN67664.1"/>
    </source>
</evidence>
<keyword evidence="5 12" id="KW-0812">Transmembrane</keyword>
<dbReference type="EMBL" id="GL439177">
    <property type="protein sequence ID" value="EFN67664.1"/>
    <property type="molecule type" value="Genomic_DNA"/>
</dbReference>
<protein>
    <submittedName>
        <fullName evidence="13">Lysosome membrane protein 2</fullName>
    </submittedName>
</protein>
<dbReference type="Pfam" id="PF01130">
    <property type="entry name" value="CD36"/>
    <property type="match status" value="1"/>
</dbReference>